<gene>
    <name evidence="2" type="ORF">GCM10022224_030300</name>
</gene>
<dbReference type="Proteomes" id="UP001500902">
    <property type="component" value="Unassembled WGS sequence"/>
</dbReference>
<evidence type="ECO:0000313" key="2">
    <source>
        <dbReference type="EMBL" id="GAA3664218.1"/>
    </source>
</evidence>
<comment type="caution">
    <text evidence="2">The sequence shown here is derived from an EMBL/GenBank/DDBJ whole genome shotgun (WGS) entry which is preliminary data.</text>
</comment>
<feature type="compositionally biased region" description="Low complexity" evidence="1">
    <location>
        <begin position="7"/>
        <end position="26"/>
    </location>
</feature>
<evidence type="ECO:0000256" key="1">
    <source>
        <dbReference type="SAM" id="MobiDB-lite"/>
    </source>
</evidence>
<organism evidence="2 3">
    <name type="scientific">Nonomuraea antimicrobica</name>
    <dbReference type="NCBI Taxonomy" id="561173"/>
    <lineage>
        <taxon>Bacteria</taxon>
        <taxon>Bacillati</taxon>
        <taxon>Actinomycetota</taxon>
        <taxon>Actinomycetes</taxon>
        <taxon>Streptosporangiales</taxon>
        <taxon>Streptosporangiaceae</taxon>
        <taxon>Nonomuraea</taxon>
    </lineage>
</organism>
<sequence length="73" mass="7557">MSSTWRATAAHTPSSATTSPAAKHATIGAGERQLQGECRAPRADRALHGKLEAQQVAGHVVQAVGGGWVERGK</sequence>
<reference evidence="3" key="1">
    <citation type="journal article" date="2019" name="Int. J. Syst. Evol. Microbiol.">
        <title>The Global Catalogue of Microorganisms (GCM) 10K type strain sequencing project: providing services to taxonomists for standard genome sequencing and annotation.</title>
        <authorList>
            <consortium name="The Broad Institute Genomics Platform"/>
            <consortium name="The Broad Institute Genome Sequencing Center for Infectious Disease"/>
            <person name="Wu L."/>
            <person name="Ma J."/>
        </authorList>
    </citation>
    <scope>NUCLEOTIDE SEQUENCE [LARGE SCALE GENOMIC DNA]</scope>
    <source>
        <strain evidence="3">JCM 16904</strain>
    </source>
</reference>
<proteinExistence type="predicted"/>
<keyword evidence="3" id="KW-1185">Reference proteome</keyword>
<evidence type="ECO:0000313" key="3">
    <source>
        <dbReference type="Proteomes" id="UP001500902"/>
    </source>
</evidence>
<name>A0ABP7BND0_9ACTN</name>
<protein>
    <submittedName>
        <fullName evidence="2">Uncharacterized protein</fullName>
    </submittedName>
</protein>
<accession>A0ABP7BND0</accession>
<dbReference type="EMBL" id="BAAAZP010000055">
    <property type="protein sequence ID" value="GAA3664218.1"/>
    <property type="molecule type" value="Genomic_DNA"/>
</dbReference>
<feature type="region of interest" description="Disordered" evidence="1">
    <location>
        <begin position="1"/>
        <end position="26"/>
    </location>
</feature>